<keyword evidence="5" id="KW-1185">Reference proteome</keyword>
<dbReference type="PROSITE" id="PS50011">
    <property type="entry name" value="PROTEIN_KINASE_DOM"/>
    <property type="match status" value="1"/>
</dbReference>
<reference evidence="4 5" key="1">
    <citation type="submission" date="2021-01" db="EMBL/GenBank/DDBJ databases">
        <title>Whole genome shotgun sequence of Actinoplanes palleronii NBRC 14916.</title>
        <authorList>
            <person name="Komaki H."/>
            <person name="Tamura T."/>
        </authorList>
    </citation>
    <scope>NUCLEOTIDE SEQUENCE [LARGE SCALE GENOMIC DNA]</scope>
    <source>
        <strain evidence="4 5">NBRC 14916</strain>
    </source>
</reference>
<feature type="domain" description="Protein kinase" evidence="3">
    <location>
        <begin position="15"/>
        <end position="283"/>
    </location>
</feature>
<dbReference type="Pfam" id="PF13385">
    <property type="entry name" value="Laminin_G_3"/>
    <property type="match status" value="1"/>
</dbReference>
<evidence type="ECO:0000313" key="5">
    <source>
        <dbReference type="Proteomes" id="UP000624709"/>
    </source>
</evidence>
<dbReference type="SMART" id="SM00560">
    <property type="entry name" value="LamGL"/>
    <property type="match status" value="1"/>
</dbReference>
<evidence type="ECO:0000259" key="3">
    <source>
        <dbReference type="PROSITE" id="PS50011"/>
    </source>
</evidence>
<evidence type="ECO:0000256" key="2">
    <source>
        <dbReference type="ARBA" id="ARBA00023157"/>
    </source>
</evidence>
<dbReference type="SUPFAM" id="SSF49899">
    <property type="entry name" value="Concanavalin A-like lectins/glucanases"/>
    <property type="match status" value="1"/>
</dbReference>
<dbReference type="Gene3D" id="3.30.200.20">
    <property type="entry name" value="Phosphorylase Kinase, domain 1"/>
    <property type="match status" value="1"/>
</dbReference>
<dbReference type="PANTHER" id="PTHR46943">
    <property type="entry name" value="PENTRAXIN-RELATED PROTEIN PTX3"/>
    <property type="match status" value="1"/>
</dbReference>
<dbReference type="SMART" id="SM00220">
    <property type="entry name" value="S_TKc"/>
    <property type="match status" value="1"/>
</dbReference>
<dbReference type="InterPro" id="IPR013320">
    <property type="entry name" value="ConA-like_dom_sf"/>
</dbReference>
<proteinExistence type="predicted"/>
<protein>
    <recommendedName>
        <fullName evidence="3">Protein kinase domain-containing protein</fullName>
    </recommendedName>
</protein>
<dbReference type="PANTHER" id="PTHR46943:SF1">
    <property type="entry name" value="PENTRAXIN-RELATED PROTEIN PTX3"/>
    <property type="match status" value="1"/>
</dbReference>
<dbReference type="Proteomes" id="UP000624709">
    <property type="component" value="Unassembled WGS sequence"/>
</dbReference>
<evidence type="ECO:0000256" key="1">
    <source>
        <dbReference type="ARBA" id="ARBA00022729"/>
    </source>
</evidence>
<sequence>MDGARGPGIDTPAGYTRLRRIGAGAEADVFQAWEEHAQEWVVLRIFHGYVSGRRQEADFADRYESAARLGAHPGIVGVRSGGVTATGRAWLATDLVRGGTLADALRSGPFPPERALALAAVLADALAWAHATPVTHGRLDADHVLLAADGQPMLTGFALAAAEQSPRADVSALAVLLVHLLTGRPGTTTPELARYPGLAAVPGLIRLLADGQVPASAAEFAYRLRDIAARLQQPALSAPSGAYPALTAPSGAYPALTAPSATSARLTVPTATHRAPTQENPLLYARKRPATGRRRAGLTAVGLVVAVAGAVGAVHLASGGTETPSALPATAPATGTGGAAVTPTCPPATTEVADGSRPATLWWPFDEGTGTVGCDAAGSDTATLSAGAGWRTVVPTALRLTADTAGSYASGSAPAVRTDQSFTVMARVFLTDTDATHGVLSQPGSTSSGFILKYEKRTDSWRLIMPRTDVASPVVDGPSSTTKPVVGAWTHLAAVYDAGARQITLYVDGTAEDTVAHPQSWNATGPVQVARSWYDGAWTDRFAGAIADVRAYQEVVPAAEIDTIANLSR</sequence>
<dbReference type="Pfam" id="PF00069">
    <property type="entry name" value="Pkinase"/>
    <property type="match status" value="1"/>
</dbReference>
<dbReference type="InterPro" id="IPR011009">
    <property type="entry name" value="Kinase-like_dom_sf"/>
</dbReference>
<dbReference type="InterPro" id="IPR000719">
    <property type="entry name" value="Prot_kinase_dom"/>
</dbReference>
<keyword evidence="2" id="KW-1015">Disulfide bond</keyword>
<dbReference type="InterPro" id="IPR042837">
    <property type="entry name" value="PTX3"/>
</dbReference>
<dbReference type="InterPro" id="IPR006558">
    <property type="entry name" value="LamG-like"/>
</dbReference>
<name>A0ABQ4B2P8_9ACTN</name>
<organism evidence="4 5">
    <name type="scientific">Actinoplanes palleronii</name>
    <dbReference type="NCBI Taxonomy" id="113570"/>
    <lineage>
        <taxon>Bacteria</taxon>
        <taxon>Bacillati</taxon>
        <taxon>Actinomycetota</taxon>
        <taxon>Actinomycetes</taxon>
        <taxon>Micromonosporales</taxon>
        <taxon>Micromonosporaceae</taxon>
        <taxon>Actinoplanes</taxon>
    </lineage>
</organism>
<dbReference type="RefSeq" id="WP_203824046.1">
    <property type="nucleotide sequence ID" value="NZ_BAAATY010000001.1"/>
</dbReference>
<keyword evidence="1" id="KW-0732">Signal</keyword>
<dbReference type="Gene3D" id="1.10.510.10">
    <property type="entry name" value="Transferase(Phosphotransferase) domain 1"/>
    <property type="match status" value="1"/>
</dbReference>
<dbReference type="Gene3D" id="2.60.120.200">
    <property type="match status" value="1"/>
</dbReference>
<accession>A0ABQ4B2P8</accession>
<gene>
    <name evidence="4" type="ORF">Apa02nite_010360</name>
</gene>
<comment type="caution">
    <text evidence="4">The sequence shown here is derived from an EMBL/GenBank/DDBJ whole genome shotgun (WGS) entry which is preliminary data.</text>
</comment>
<dbReference type="EMBL" id="BOMS01000014">
    <property type="protein sequence ID" value="GIE64928.1"/>
    <property type="molecule type" value="Genomic_DNA"/>
</dbReference>
<dbReference type="SUPFAM" id="SSF56112">
    <property type="entry name" value="Protein kinase-like (PK-like)"/>
    <property type="match status" value="1"/>
</dbReference>
<evidence type="ECO:0000313" key="4">
    <source>
        <dbReference type="EMBL" id="GIE64928.1"/>
    </source>
</evidence>